<proteinExistence type="predicted"/>
<feature type="region of interest" description="Disordered" evidence="1">
    <location>
        <begin position="150"/>
        <end position="183"/>
    </location>
</feature>
<evidence type="ECO:0000256" key="1">
    <source>
        <dbReference type="SAM" id="MobiDB-lite"/>
    </source>
</evidence>
<feature type="compositionally biased region" description="Low complexity" evidence="1">
    <location>
        <begin position="212"/>
        <end position="223"/>
    </location>
</feature>
<feature type="compositionally biased region" description="Low complexity" evidence="1">
    <location>
        <begin position="58"/>
        <end position="81"/>
    </location>
</feature>
<dbReference type="VEuPathDB" id="FungiDB:CPC735_007860"/>
<protein>
    <submittedName>
        <fullName evidence="2">Uncharacterized protein</fullName>
    </submittedName>
</protein>
<feature type="compositionally biased region" description="Low complexity" evidence="1">
    <location>
        <begin position="154"/>
        <end position="165"/>
    </location>
</feature>
<dbReference type="Proteomes" id="UP000009084">
    <property type="component" value="Unassembled WGS sequence"/>
</dbReference>
<dbReference type="AlphaFoldDB" id="C5PA51"/>
<evidence type="ECO:0000313" key="3">
    <source>
        <dbReference type="Proteomes" id="UP000009084"/>
    </source>
</evidence>
<reference evidence="2 3" key="1">
    <citation type="journal article" date="2009" name="Genome Res.">
        <title>Comparative genomic analyses of the human fungal pathogens Coccidioides and their relatives.</title>
        <authorList>
            <person name="Sharpton T.J."/>
            <person name="Stajich J.E."/>
            <person name="Rounsley S.D."/>
            <person name="Gardner M.J."/>
            <person name="Wortman J.R."/>
            <person name="Jordar V.S."/>
            <person name="Maiti R."/>
            <person name="Kodira C.D."/>
            <person name="Neafsey D.E."/>
            <person name="Zeng Q."/>
            <person name="Hung C.-Y."/>
            <person name="McMahan C."/>
            <person name="Muszewska A."/>
            <person name="Grynberg M."/>
            <person name="Mandel M.A."/>
            <person name="Kellner E.M."/>
            <person name="Barker B.M."/>
            <person name="Galgiani J.N."/>
            <person name="Orbach M.J."/>
            <person name="Kirkland T.N."/>
            <person name="Cole G.T."/>
            <person name="Henn M.R."/>
            <person name="Birren B.W."/>
            <person name="Taylor J.W."/>
        </authorList>
    </citation>
    <scope>NUCLEOTIDE SEQUENCE [LARGE SCALE GENOMIC DNA]</scope>
    <source>
        <strain evidence="3">C735</strain>
    </source>
</reference>
<comment type="caution">
    <text evidence="2">The sequence shown here is derived from an EMBL/GenBank/DDBJ whole genome shotgun (WGS) entry which is preliminary data.</text>
</comment>
<feature type="region of interest" description="Disordered" evidence="1">
    <location>
        <begin position="32"/>
        <end position="120"/>
    </location>
</feature>
<dbReference type="EMBL" id="ACFW01000030">
    <property type="protein sequence ID" value="EER26613.1"/>
    <property type="molecule type" value="Genomic_DNA"/>
</dbReference>
<organism evidence="2 3">
    <name type="scientific">Coccidioides posadasii (strain C735)</name>
    <name type="common">Valley fever fungus</name>
    <dbReference type="NCBI Taxonomy" id="222929"/>
    <lineage>
        <taxon>Eukaryota</taxon>
        <taxon>Fungi</taxon>
        <taxon>Dikarya</taxon>
        <taxon>Ascomycota</taxon>
        <taxon>Pezizomycotina</taxon>
        <taxon>Eurotiomycetes</taxon>
        <taxon>Eurotiomycetidae</taxon>
        <taxon>Onygenales</taxon>
        <taxon>Onygenaceae</taxon>
        <taxon>Coccidioides</taxon>
    </lineage>
</organism>
<evidence type="ECO:0000313" key="2">
    <source>
        <dbReference type="EMBL" id="EER26613.1"/>
    </source>
</evidence>
<gene>
    <name evidence="2" type="ORF">CPC735_007860</name>
</gene>
<accession>C5PA51</accession>
<feature type="compositionally biased region" description="Pro residues" evidence="1">
    <location>
        <begin position="35"/>
        <end position="44"/>
    </location>
</feature>
<dbReference type="RefSeq" id="XP_003068758.1">
    <property type="nucleotide sequence ID" value="XM_003068712.1"/>
</dbReference>
<dbReference type="HOGENOM" id="CLU_047454_0_0_1"/>
<sequence length="396" mass="42479">MCRLLFSTYSDGPAMVLSPPYLHNADNILANNPTSVPPSRPQFPNPGSVSTSVNGIQSGPPRSSISRSGLSMSGSSSTPLSANPSRKRSHDEFNASNDDDASKPSTAQQPPFRSQTPEEPIYGEGMVLLNPRTGLALSAESQTGTWFEEKAEAEASAAPPVAVASGSGQPGLPSRKSQRLDSSASGWDDIAAASIHRKLQSSSHNDTYRNISSAGSTSTSTSGPQTPLVDDATRLLGISWQRVSTEDKDMAAAVRGWERYINNHFAPFLENAQILLKHRGINAYLVTANPVNNYGMGICDMPMNGFSSSANQPCFYLFTEDLTEGQLVGKNWESCLHNLQSTPIAFEAGSEVMRAAERTPERLLGDQGILNGTIYMNGNGIKMGNEGMEMAMEIDR</sequence>
<name>C5PA51_COCP7</name>
<dbReference type="OrthoDB" id="5359669at2759"/>
<feature type="region of interest" description="Disordered" evidence="1">
    <location>
        <begin position="198"/>
        <end position="228"/>
    </location>
</feature>
<feature type="compositionally biased region" description="Polar residues" evidence="1">
    <location>
        <begin position="103"/>
        <end position="117"/>
    </location>
</feature>
<feature type="compositionally biased region" description="Polar residues" evidence="1">
    <location>
        <begin position="45"/>
        <end position="57"/>
    </location>
</feature>
<feature type="compositionally biased region" description="Polar residues" evidence="1">
    <location>
        <begin position="200"/>
        <end position="211"/>
    </location>
</feature>
<dbReference type="KEGG" id="cpw:9694241"/>